<keyword evidence="13 18" id="KW-0067">ATP-binding</keyword>
<evidence type="ECO:0000256" key="5">
    <source>
        <dbReference type="ARBA" id="ARBA00022475"/>
    </source>
</evidence>
<keyword evidence="7" id="KW-0808">Transferase</keyword>
<dbReference type="InterPro" id="IPR001245">
    <property type="entry name" value="Ser-Thr/Tyr_kinase_cat_dom"/>
</dbReference>
<dbReference type="GO" id="GO:0005886">
    <property type="term" value="C:plasma membrane"/>
    <property type="evidence" value="ECO:0007669"/>
    <property type="project" value="UniProtKB-SubCell"/>
</dbReference>
<evidence type="ECO:0000256" key="13">
    <source>
        <dbReference type="ARBA" id="ARBA00022840"/>
    </source>
</evidence>
<sequence>MKGGGFQIFVTLVCALGSSQIALSEVAVSSFSLQEGDFSCGAEGTLICSGNATTSAAGNLKLTPDPPGRRENYTFYTHTVGVALYKQPIQLLNLTSNRPASLSFNFSFQIEPGYGSPSGDVWGDGMAFVMFAKADWIGSDGSSLGAYSSNGSAGVKTLAVEFDTHLNENIDFDNNHVGIDTTNIQSNQAEILPFKLVEARRVYSWVDYDSAKANLEVRVSDGAQRPEQEIISFQKNLTELFQDQEVWVGFSGSNGDCSCFNYYTVFDLSFSSSHSSSLVSSTLPEDDTKSKNSKSSTSLIIIILGITGVLVAAAALLLICARRKQKLRRQLSASSAAKCRSIKLEVEKLELYDSLSASMKKARFSYQQLCAATNNFSEEMKLGSGGFGSVYRGSVPAGGDGKMQMIAVKKVSSESTQGEREFLAEVSTIGELRHQNIVRLLGWCSEEEGSYSLVYEFMPNGSLDKHLHQRSGSSRKTDKHHKIPEIQSALPWKVRFRIVKGLADALLYIHQGWQQRVIHRDVKSSNVMLDDNFNAMLGDFGLARVVDHSKTLGTTGVAGTYGYIAPEASMTGKFTVKSDVFAFGAVCLEISCGRRVYDVSYPPDARLLVDYVWRKLSEDHLHEAMDRALDGVRDWKQVEKVLHLGLLCSHPKPAERPTMQTVVEILAGRMDMPEVPKSKPAGDYYSYYTSIL</sequence>
<dbReference type="InterPro" id="IPR013320">
    <property type="entry name" value="ConA-like_dom_sf"/>
</dbReference>
<feature type="binding site" evidence="18">
    <location>
        <position position="410"/>
    </location>
    <ligand>
        <name>ATP</name>
        <dbReference type="ChEBI" id="CHEBI:30616"/>
    </ligand>
</feature>
<comment type="subcellular location">
    <subcellularLocation>
        <location evidence="1">Cell membrane</location>
        <topology evidence="1">Single-pass type I membrane protein</topology>
    </subcellularLocation>
</comment>
<dbReference type="SMART" id="SM00220">
    <property type="entry name" value="S_TKc"/>
    <property type="match status" value="1"/>
</dbReference>
<organism evidence="22 23">
    <name type="scientific">Riccia fluitans</name>
    <dbReference type="NCBI Taxonomy" id="41844"/>
    <lineage>
        <taxon>Eukaryota</taxon>
        <taxon>Viridiplantae</taxon>
        <taxon>Streptophyta</taxon>
        <taxon>Embryophyta</taxon>
        <taxon>Marchantiophyta</taxon>
        <taxon>Marchantiopsida</taxon>
        <taxon>Marchantiidae</taxon>
        <taxon>Marchantiales</taxon>
        <taxon>Ricciaceae</taxon>
        <taxon>Riccia</taxon>
    </lineage>
</organism>
<dbReference type="PROSITE" id="PS00307">
    <property type="entry name" value="LECTIN_LEGUME_BETA"/>
    <property type="match status" value="1"/>
</dbReference>
<accession>A0ABD1YVQ4</accession>
<dbReference type="CDD" id="cd06899">
    <property type="entry name" value="lectin_legume_LecRK_Arcelin_ConA"/>
    <property type="match status" value="1"/>
</dbReference>
<proteinExistence type="inferred from homology"/>
<keyword evidence="8 19" id="KW-0812">Transmembrane</keyword>
<keyword evidence="17" id="KW-0325">Glycoprotein</keyword>
<keyword evidence="14 19" id="KW-1133">Transmembrane helix</keyword>
<evidence type="ECO:0000256" key="16">
    <source>
        <dbReference type="ARBA" id="ARBA00023170"/>
    </source>
</evidence>
<evidence type="ECO:0000256" key="20">
    <source>
        <dbReference type="SAM" id="SignalP"/>
    </source>
</evidence>
<dbReference type="InterPro" id="IPR000719">
    <property type="entry name" value="Prot_kinase_dom"/>
</dbReference>
<evidence type="ECO:0000313" key="22">
    <source>
        <dbReference type="EMBL" id="KAL2633807.1"/>
    </source>
</evidence>
<dbReference type="GO" id="GO:0004674">
    <property type="term" value="F:protein serine/threonine kinase activity"/>
    <property type="evidence" value="ECO:0007669"/>
    <property type="project" value="UniProtKB-KW"/>
</dbReference>
<evidence type="ECO:0000256" key="17">
    <source>
        <dbReference type="ARBA" id="ARBA00023180"/>
    </source>
</evidence>
<name>A0ABD1YVQ4_9MARC</name>
<dbReference type="InterPro" id="IPR017441">
    <property type="entry name" value="Protein_kinase_ATP_BS"/>
</dbReference>
<feature type="signal peptide" evidence="20">
    <location>
        <begin position="1"/>
        <end position="24"/>
    </location>
</feature>
<evidence type="ECO:0000256" key="15">
    <source>
        <dbReference type="ARBA" id="ARBA00023136"/>
    </source>
</evidence>
<dbReference type="Gene3D" id="2.60.120.200">
    <property type="match status" value="1"/>
</dbReference>
<keyword evidence="11 18" id="KW-0547">Nucleotide-binding</keyword>
<dbReference type="EMBL" id="JBHFFA010000003">
    <property type="protein sequence ID" value="KAL2633807.1"/>
    <property type="molecule type" value="Genomic_DNA"/>
</dbReference>
<dbReference type="InterPro" id="IPR001220">
    <property type="entry name" value="Legume_lectin_dom"/>
</dbReference>
<dbReference type="GO" id="GO:0030246">
    <property type="term" value="F:carbohydrate binding"/>
    <property type="evidence" value="ECO:0007669"/>
    <property type="project" value="UniProtKB-KW"/>
</dbReference>
<evidence type="ECO:0000256" key="19">
    <source>
        <dbReference type="SAM" id="Phobius"/>
    </source>
</evidence>
<evidence type="ECO:0000256" key="18">
    <source>
        <dbReference type="PROSITE-ProRule" id="PRU10141"/>
    </source>
</evidence>
<evidence type="ECO:0000256" key="3">
    <source>
        <dbReference type="ARBA" id="ARBA00010217"/>
    </source>
</evidence>
<comment type="similarity">
    <text evidence="3">In the C-terminal section; belongs to the protein kinase superfamily. Ser/Thr protein kinase family.</text>
</comment>
<dbReference type="CDD" id="cd14066">
    <property type="entry name" value="STKc_IRAK"/>
    <property type="match status" value="1"/>
</dbReference>
<keyword evidence="15 19" id="KW-0472">Membrane</keyword>
<evidence type="ECO:0000256" key="2">
    <source>
        <dbReference type="ARBA" id="ARBA00008536"/>
    </source>
</evidence>
<feature type="transmembrane region" description="Helical" evidence="19">
    <location>
        <begin position="299"/>
        <end position="321"/>
    </location>
</feature>
<dbReference type="FunFam" id="3.30.200.20:FF:000162">
    <property type="entry name" value="Adenine nucleotide alpha hydrolase-like domain kinase"/>
    <property type="match status" value="1"/>
</dbReference>
<comment type="similarity">
    <text evidence="2">In the N-terminal section; belongs to the leguminous lectin family.</text>
</comment>
<keyword evidence="5" id="KW-1003">Cell membrane</keyword>
<dbReference type="SUPFAM" id="SSF56112">
    <property type="entry name" value="Protein kinase-like (PK-like)"/>
    <property type="match status" value="1"/>
</dbReference>
<dbReference type="Gene3D" id="3.30.200.20">
    <property type="entry name" value="Phosphorylase Kinase, domain 1"/>
    <property type="match status" value="1"/>
</dbReference>
<dbReference type="Gene3D" id="1.10.510.10">
    <property type="entry name" value="Transferase(Phosphotransferase) domain 1"/>
    <property type="match status" value="1"/>
</dbReference>
<dbReference type="InterPro" id="IPR008271">
    <property type="entry name" value="Ser/Thr_kinase_AS"/>
</dbReference>
<dbReference type="EC" id="2.7.11.1" evidence="4"/>
<dbReference type="InterPro" id="IPR011009">
    <property type="entry name" value="Kinase-like_dom_sf"/>
</dbReference>
<dbReference type="InterPro" id="IPR050528">
    <property type="entry name" value="L-type_Lectin-RKs"/>
</dbReference>
<evidence type="ECO:0000256" key="8">
    <source>
        <dbReference type="ARBA" id="ARBA00022692"/>
    </source>
</evidence>
<evidence type="ECO:0000256" key="6">
    <source>
        <dbReference type="ARBA" id="ARBA00022527"/>
    </source>
</evidence>
<dbReference type="Proteomes" id="UP001605036">
    <property type="component" value="Unassembled WGS sequence"/>
</dbReference>
<evidence type="ECO:0000313" key="23">
    <source>
        <dbReference type="Proteomes" id="UP001605036"/>
    </source>
</evidence>
<evidence type="ECO:0000256" key="14">
    <source>
        <dbReference type="ARBA" id="ARBA00022989"/>
    </source>
</evidence>
<dbReference type="Pfam" id="PF00139">
    <property type="entry name" value="Lectin_legB"/>
    <property type="match status" value="1"/>
</dbReference>
<dbReference type="InterPro" id="IPR019825">
    <property type="entry name" value="Lectin_legB_Mn/Ca_BS"/>
</dbReference>
<keyword evidence="12" id="KW-0418">Kinase</keyword>
<protein>
    <recommendedName>
        <fullName evidence="4">non-specific serine/threonine protein kinase</fullName>
        <ecNumber evidence="4">2.7.11.1</ecNumber>
    </recommendedName>
</protein>
<gene>
    <name evidence="22" type="ORF">R1flu_005286</name>
</gene>
<evidence type="ECO:0000256" key="12">
    <source>
        <dbReference type="ARBA" id="ARBA00022777"/>
    </source>
</evidence>
<dbReference type="FunFam" id="1.10.510.10:FF:000240">
    <property type="entry name" value="Lectin-domain containing receptor kinase A4.3"/>
    <property type="match status" value="1"/>
</dbReference>
<dbReference type="PANTHER" id="PTHR27007">
    <property type="match status" value="1"/>
</dbReference>
<keyword evidence="6" id="KW-0723">Serine/threonine-protein kinase</keyword>
<evidence type="ECO:0000256" key="4">
    <source>
        <dbReference type="ARBA" id="ARBA00012513"/>
    </source>
</evidence>
<dbReference type="PROSITE" id="PS00107">
    <property type="entry name" value="PROTEIN_KINASE_ATP"/>
    <property type="match status" value="1"/>
</dbReference>
<evidence type="ECO:0000256" key="11">
    <source>
        <dbReference type="ARBA" id="ARBA00022741"/>
    </source>
</evidence>
<evidence type="ECO:0000256" key="10">
    <source>
        <dbReference type="ARBA" id="ARBA00022734"/>
    </source>
</evidence>
<dbReference type="GO" id="GO:0002229">
    <property type="term" value="P:defense response to oomycetes"/>
    <property type="evidence" value="ECO:0007669"/>
    <property type="project" value="UniProtKB-ARBA"/>
</dbReference>
<dbReference type="PROSITE" id="PS00108">
    <property type="entry name" value="PROTEIN_KINASE_ST"/>
    <property type="match status" value="1"/>
</dbReference>
<evidence type="ECO:0000256" key="1">
    <source>
        <dbReference type="ARBA" id="ARBA00004251"/>
    </source>
</evidence>
<dbReference type="SUPFAM" id="SSF49899">
    <property type="entry name" value="Concanavalin A-like lectins/glucanases"/>
    <property type="match status" value="1"/>
</dbReference>
<evidence type="ECO:0000259" key="21">
    <source>
        <dbReference type="PROSITE" id="PS50011"/>
    </source>
</evidence>
<keyword evidence="23" id="KW-1185">Reference proteome</keyword>
<dbReference type="PROSITE" id="PS50011">
    <property type="entry name" value="PROTEIN_KINASE_DOM"/>
    <property type="match status" value="1"/>
</dbReference>
<reference evidence="22 23" key="1">
    <citation type="submission" date="2024-09" db="EMBL/GenBank/DDBJ databases">
        <title>Chromosome-scale assembly of Riccia fluitans.</title>
        <authorList>
            <person name="Paukszto L."/>
            <person name="Sawicki J."/>
            <person name="Karawczyk K."/>
            <person name="Piernik-Szablinska J."/>
            <person name="Szczecinska M."/>
            <person name="Mazdziarz M."/>
        </authorList>
    </citation>
    <scope>NUCLEOTIDE SEQUENCE [LARGE SCALE GENOMIC DNA]</scope>
    <source>
        <strain evidence="22">Rf_01</strain>
        <tissue evidence="22">Aerial parts of the thallus</tissue>
    </source>
</reference>
<keyword evidence="9 20" id="KW-0732">Signal</keyword>
<feature type="chain" id="PRO_5044893568" description="non-specific serine/threonine protein kinase" evidence="20">
    <location>
        <begin position="25"/>
        <end position="692"/>
    </location>
</feature>
<feature type="domain" description="Protein kinase" evidence="21">
    <location>
        <begin position="376"/>
        <end position="675"/>
    </location>
</feature>
<keyword evidence="10" id="KW-0430">Lectin</keyword>
<dbReference type="GO" id="GO:0005524">
    <property type="term" value="F:ATP binding"/>
    <property type="evidence" value="ECO:0007669"/>
    <property type="project" value="UniProtKB-UniRule"/>
</dbReference>
<keyword evidence="16" id="KW-0675">Receptor</keyword>
<dbReference type="Pfam" id="PF07714">
    <property type="entry name" value="PK_Tyr_Ser-Thr"/>
    <property type="match status" value="1"/>
</dbReference>
<comment type="caution">
    <text evidence="22">The sequence shown here is derived from an EMBL/GenBank/DDBJ whole genome shotgun (WGS) entry which is preliminary data.</text>
</comment>
<evidence type="ECO:0000256" key="9">
    <source>
        <dbReference type="ARBA" id="ARBA00022729"/>
    </source>
</evidence>
<dbReference type="AlphaFoldDB" id="A0ABD1YVQ4"/>
<evidence type="ECO:0000256" key="7">
    <source>
        <dbReference type="ARBA" id="ARBA00022679"/>
    </source>
</evidence>